<name>A0ABV0RJQ9_9TELE</name>
<dbReference type="Proteomes" id="UP001434883">
    <property type="component" value="Unassembled WGS sequence"/>
</dbReference>
<evidence type="ECO:0000313" key="2">
    <source>
        <dbReference type="EMBL" id="MEQ2207951.1"/>
    </source>
</evidence>
<evidence type="ECO:0000256" key="1">
    <source>
        <dbReference type="SAM" id="Phobius"/>
    </source>
</evidence>
<sequence>MGGSMFVNLKTRTEAIMFSPVGNSMTLCIDISTLAADEKNISTYFGIKLDQSGKRRGQILLFPVVVKPILSGQIISITLYLDYYKAFIFGSSQAAIACSQLMTNIKA</sequence>
<keyword evidence="1" id="KW-1133">Transmembrane helix</keyword>
<accession>A0ABV0RJQ9</accession>
<dbReference type="EMBL" id="JAHRIN010046759">
    <property type="protein sequence ID" value="MEQ2207951.1"/>
    <property type="molecule type" value="Genomic_DNA"/>
</dbReference>
<keyword evidence="1" id="KW-0812">Transmembrane</keyword>
<keyword evidence="3" id="KW-1185">Reference proteome</keyword>
<reference evidence="2 3" key="1">
    <citation type="submission" date="2021-06" db="EMBL/GenBank/DDBJ databases">
        <authorList>
            <person name="Palmer J.M."/>
        </authorList>
    </citation>
    <scope>NUCLEOTIDE SEQUENCE [LARGE SCALE GENOMIC DNA]</scope>
    <source>
        <strain evidence="2 3">XC_2019</strain>
        <tissue evidence="2">Muscle</tissue>
    </source>
</reference>
<protein>
    <submittedName>
        <fullName evidence="2">Uncharacterized protein</fullName>
    </submittedName>
</protein>
<keyword evidence="1" id="KW-0472">Membrane</keyword>
<evidence type="ECO:0000313" key="3">
    <source>
        <dbReference type="Proteomes" id="UP001434883"/>
    </source>
</evidence>
<feature type="transmembrane region" description="Helical" evidence="1">
    <location>
        <begin position="59"/>
        <end position="81"/>
    </location>
</feature>
<comment type="caution">
    <text evidence="2">The sequence shown here is derived from an EMBL/GenBank/DDBJ whole genome shotgun (WGS) entry which is preliminary data.</text>
</comment>
<organism evidence="2 3">
    <name type="scientific">Xenoophorus captivus</name>
    <dbReference type="NCBI Taxonomy" id="1517983"/>
    <lineage>
        <taxon>Eukaryota</taxon>
        <taxon>Metazoa</taxon>
        <taxon>Chordata</taxon>
        <taxon>Craniata</taxon>
        <taxon>Vertebrata</taxon>
        <taxon>Euteleostomi</taxon>
        <taxon>Actinopterygii</taxon>
        <taxon>Neopterygii</taxon>
        <taxon>Teleostei</taxon>
        <taxon>Neoteleostei</taxon>
        <taxon>Acanthomorphata</taxon>
        <taxon>Ovalentaria</taxon>
        <taxon>Atherinomorphae</taxon>
        <taxon>Cyprinodontiformes</taxon>
        <taxon>Goodeidae</taxon>
        <taxon>Xenoophorus</taxon>
    </lineage>
</organism>
<proteinExistence type="predicted"/>
<gene>
    <name evidence="2" type="ORF">XENOCAPTIV_021641</name>
</gene>